<organism evidence="2 3">
    <name type="scientific">Amborella trichopoda</name>
    <dbReference type="NCBI Taxonomy" id="13333"/>
    <lineage>
        <taxon>Eukaryota</taxon>
        <taxon>Viridiplantae</taxon>
        <taxon>Streptophyta</taxon>
        <taxon>Embryophyta</taxon>
        <taxon>Tracheophyta</taxon>
        <taxon>Spermatophyta</taxon>
        <taxon>Magnoliopsida</taxon>
        <taxon>Amborellales</taxon>
        <taxon>Amborellaceae</taxon>
        <taxon>Amborella</taxon>
    </lineage>
</organism>
<evidence type="ECO:0000313" key="3">
    <source>
        <dbReference type="Proteomes" id="UP000017836"/>
    </source>
</evidence>
<evidence type="ECO:0000256" key="1">
    <source>
        <dbReference type="SAM" id="MobiDB-lite"/>
    </source>
</evidence>
<name>U5D2J6_AMBTC</name>
<keyword evidence="3" id="KW-1185">Reference proteome</keyword>
<feature type="compositionally biased region" description="Polar residues" evidence="1">
    <location>
        <begin position="263"/>
        <end position="280"/>
    </location>
</feature>
<proteinExistence type="predicted"/>
<gene>
    <name evidence="2" type="ORF">AMTR_s00051p00109970</name>
</gene>
<dbReference type="Gramene" id="ERN16644">
    <property type="protein sequence ID" value="ERN16644"/>
    <property type="gene ID" value="AMTR_s00051p00109970"/>
</dbReference>
<feature type="region of interest" description="Disordered" evidence="1">
    <location>
        <begin position="237"/>
        <end position="280"/>
    </location>
</feature>
<sequence>MQHGDGIDHVILESSHRDERHIPYTQLIRKHKRQKEFIQTATKRSLSHFYTIIKKSHIPPFYIHLDPIFIYLRQGNEVTPHVGGIEDIIKGKSTPTKKRKLHGRLAKNVDPRGVSHIELPTINLLLYKVHHVLLARGDMPCCTQTNPPTIGWDDGGSSSTQSFLPSHSSPHLLNYLRSHILLHHHHHQEKGRQHGDDGEETISASSQQTKGFAIASSDPCRCPRCLPLFSCLRDDASSAPATGGGEEVAEERKDKISPEEPQVMQTPQQVSSSPSHDATQSFAYSGRRLGTWIEGHDDIFTKRRKVNHEKTLNTDQYGYGISGYYNRILQTPSNVREPSDTLRTRPPKDWPLCETINIGAHRRQLKHKNI</sequence>
<feature type="region of interest" description="Disordered" evidence="1">
    <location>
        <begin position="185"/>
        <end position="206"/>
    </location>
</feature>
<dbReference type="Proteomes" id="UP000017836">
    <property type="component" value="Unassembled WGS sequence"/>
</dbReference>
<dbReference type="EMBL" id="KI392418">
    <property type="protein sequence ID" value="ERN16644.1"/>
    <property type="molecule type" value="Genomic_DNA"/>
</dbReference>
<protein>
    <submittedName>
        <fullName evidence="2">Uncharacterized protein</fullName>
    </submittedName>
</protein>
<evidence type="ECO:0000313" key="2">
    <source>
        <dbReference type="EMBL" id="ERN16644.1"/>
    </source>
</evidence>
<dbReference type="HOGENOM" id="CLU_748733_0_0_1"/>
<accession>U5D2J6</accession>
<reference evidence="3" key="1">
    <citation type="journal article" date="2013" name="Science">
        <title>The Amborella genome and the evolution of flowering plants.</title>
        <authorList>
            <consortium name="Amborella Genome Project"/>
        </authorList>
    </citation>
    <scope>NUCLEOTIDE SEQUENCE [LARGE SCALE GENOMIC DNA]</scope>
</reference>
<dbReference type="AlphaFoldDB" id="U5D2J6"/>